<organism evidence="4 5">
    <name type="scientific">Hymenobacter roseosalivarius DSM 11622</name>
    <dbReference type="NCBI Taxonomy" id="645990"/>
    <lineage>
        <taxon>Bacteria</taxon>
        <taxon>Pseudomonadati</taxon>
        <taxon>Bacteroidota</taxon>
        <taxon>Cytophagia</taxon>
        <taxon>Cytophagales</taxon>
        <taxon>Hymenobacteraceae</taxon>
        <taxon>Hymenobacter</taxon>
    </lineage>
</organism>
<dbReference type="GO" id="GO:0090313">
    <property type="term" value="P:regulation of protein targeting to membrane"/>
    <property type="evidence" value="ECO:0007669"/>
    <property type="project" value="TreeGrafter"/>
</dbReference>
<evidence type="ECO:0000256" key="1">
    <source>
        <dbReference type="SAM" id="Coils"/>
    </source>
</evidence>
<feature type="region of interest" description="Disordered" evidence="2">
    <location>
        <begin position="995"/>
        <end position="1031"/>
    </location>
</feature>
<keyword evidence="5" id="KW-1185">Reference proteome</keyword>
<dbReference type="InterPro" id="IPR007844">
    <property type="entry name" value="AsmA"/>
</dbReference>
<name>A0A1W1UP00_9BACT</name>
<dbReference type="PANTHER" id="PTHR30441">
    <property type="entry name" value="DUF748 DOMAIN-CONTAINING PROTEIN"/>
    <property type="match status" value="1"/>
</dbReference>
<reference evidence="4 5" key="1">
    <citation type="submission" date="2017-04" db="EMBL/GenBank/DDBJ databases">
        <authorList>
            <person name="Afonso C.L."/>
            <person name="Miller P.J."/>
            <person name="Scott M.A."/>
            <person name="Spackman E."/>
            <person name="Goraichik I."/>
            <person name="Dimitrov K.M."/>
            <person name="Suarez D.L."/>
            <person name="Swayne D.E."/>
        </authorList>
    </citation>
    <scope>NUCLEOTIDE SEQUENCE [LARGE SCALE GENOMIC DNA]</scope>
    <source>
        <strain evidence="4 5">DSM 11622</strain>
    </source>
</reference>
<feature type="domain" description="AsmA" evidence="3">
    <location>
        <begin position="15"/>
        <end position="239"/>
    </location>
</feature>
<protein>
    <submittedName>
        <fullName evidence="4">Uncharacterized protein involved in outer membrane biogenesis-like</fullName>
    </submittedName>
</protein>
<evidence type="ECO:0000259" key="3">
    <source>
        <dbReference type="Pfam" id="PF05170"/>
    </source>
</evidence>
<dbReference type="PANTHER" id="PTHR30441:SF8">
    <property type="entry name" value="DUF748 DOMAIN-CONTAINING PROTEIN"/>
    <property type="match status" value="1"/>
</dbReference>
<dbReference type="Proteomes" id="UP000192266">
    <property type="component" value="Unassembled WGS sequence"/>
</dbReference>
<evidence type="ECO:0000256" key="2">
    <source>
        <dbReference type="SAM" id="MobiDB-lite"/>
    </source>
</evidence>
<proteinExistence type="predicted"/>
<dbReference type="STRING" id="645990.SAMN00120144_2230"/>
<accession>A0A1W1UP00</accession>
<dbReference type="EMBL" id="FWWW01000036">
    <property type="protein sequence ID" value="SMB82845.1"/>
    <property type="molecule type" value="Genomic_DNA"/>
</dbReference>
<feature type="compositionally biased region" description="Low complexity" evidence="2">
    <location>
        <begin position="1014"/>
        <end position="1031"/>
    </location>
</feature>
<dbReference type="GO" id="GO:0005886">
    <property type="term" value="C:plasma membrane"/>
    <property type="evidence" value="ECO:0007669"/>
    <property type="project" value="TreeGrafter"/>
</dbReference>
<feature type="coiled-coil region" evidence="1">
    <location>
        <begin position="965"/>
        <end position="994"/>
    </location>
</feature>
<evidence type="ECO:0000313" key="5">
    <source>
        <dbReference type="Proteomes" id="UP000192266"/>
    </source>
</evidence>
<gene>
    <name evidence="4" type="ORF">SAMN00120144_2230</name>
</gene>
<sequence length="1031" mass="112570">MLLLYQSFILMRKFFVGLLVFLVVLVAAVALAPLLFKDKIKQALDRQLAERVAAKVEYDPANVSLSLFRTFPDLALSIDKLRIIGQDSFARDTLAYLPAFRAGLDLMSVVRGEQIKIKSIQLDQPDINLRVLKSGRANWDIFLSDSTLATQGKDTSQLSIAIKGWEIVGGKMRYEDLTIPFAMQAHNVNHTGSGDFTQNVFDMVSQTTADRFTMNYAGTDYLSNTKLDADVTMAMDLDKMLFTFKDNQVRINDFPASFAGTIAMPQDDIDFNLTFKALETDFKNILSIVPGVFTEKFKNIETGGKMAFDGYYKGTMSEVKSPGYGVNLQVKDGMFHYPDLPQAARNINVDMVVDNPSGFTNNVKVNVKQFHLDLGKNPVDGTVAIDGLEPMRVDGRVKANVDLAEVMKVYPVEDLLLRGQLLVDATAKGIYSATQMPVVQAAMRLTNGYVKSKQFPAPIENLTLNGTVTNTTGKPNDTRLNIPQFKMLLDGEPLEGRIAAQNIDKPIFDTNVRGTVDLTKLTKIFPLEGMTVTGRLNGNIAAKGSMADIEAERYQNVVASGTVNAQNVTYKSADLPQGVKVTRATATFNNDKIVLQNMNGFVGSSDIAASGTISNYMGYLFTPGQPLRGNLTVNSNRFNVNEWMVDEVTAKPTTTAKTAAPAQAQGVLQIPKYFDLTLNSTVGQVVYDNLKLDDVKGTVVVRDETVRMDGLNFNTLGGNFATTGSYSSKDLQHPKFNLGLNIKNLNFQNAFQAFNSVKTLVPLAANLEGIFSTNFNVSGEMGPDMLPVYSSLTGKGLFEVVRAAVSGSAVMDKISALTQFQELKKFAVENQDVAAEILNGNFIVKPFDVNVGQIKMTVGGSNNVNGNLEYITALNVPTGKLGNQLNARLTSLTGVQNLEGTDRVTLGLTIGGTVKNPQVKLNSGSVKTQAKDLVQNIVQAKVTDAKSQLQARAQVAQDSLQRDLARRQEDLQEKARLEIDKKRLEAEAKIRNKAQDKLNGLLFGKPKNRPVAEPTDSAPPTSSDTTRSGGK</sequence>
<dbReference type="Pfam" id="PF05170">
    <property type="entry name" value="AsmA"/>
    <property type="match status" value="1"/>
</dbReference>
<keyword evidence="1" id="KW-0175">Coiled coil</keyword>
<dbReference type="AlphaFoldDB" id="A0A1W1UP00"/>
<dbReference type="InterPro" id="IPR052894">
    <property type="entry name" value="AsmA-related"/>
</dbReference>
<evidence type="ECO:0000313" key="4">
    <source>
        <dbReference type="EMBL" id="SMB82845.1"/>
    </source>
</evidence>